<evidence type="ECO:0000313" key="2">
    <source>
        <dbReference type="Proteomes" id="UP000239290"/>
    </source>
</evidence>
<accession>A0A2S8JBS3</accession>
<proteinExistence type="predicted"/>
<evidence type="ECO:0000313" key="1">
    <source>
        <dbReference type="EMBL" id="PQP24477.1"/>
    </source>
</evidence>
<name>A0A2S8JBS3_RHOOP</name>
<dbReference type="EMBL" id="PUIO01000013">
    <property type="protein sequence ID" value="PQP24477.1"/>
    <property type="molecule type" value="Genomic_DNA"/>
</dbReference>
<dbReference type="RefSeq" id="WP_105414802.1">
    <property type="nucleotide sequence ID" value="NZ_PUIO01000013.1"/>
</dbReference>
<gene>
    <name evidence="1" type="ORF">C5613_13240</name>
</gene>
<dbReference type="Proteomes" id="UP000239290">
    <property type="component" value="Unassembled WGS sequence"/>
</dbReference>
<protein>
    <submittedName>
        <fullName evidence="1">Uncharacterized protein</fullName>
    </submittedName>
</protein>
<dbReference type="AlphaFoldDB" id="A0A2S8JBS3"/>
<sequence>MTTQETPRVARMQVLTDEQGGILAAVLRTVDVAAGPASSEDVPPQVSLVPSEGQALHELSVPGGPSGDEMFESLDQWVVRVDTGVPALVRRAGA</sequence>
<comment type="caution">
    <text evidence="1">The sequence shown here is derived from an EMBL/GenBank/DDBJ whole genome shotgun (WGS) entry which is preliminary data.</text>
</comment>
<organism evidence="1 2">
    <name type="scientific">Rhodococcus opacus</name>
    <name type="common">Nocardia opaca</name>
    <dbReference type="NCBI Taxonomy" id="37919"/>
    <lineage>
        <taxon>Bacteria</taxon>
        <taxon>Bacillati</taxon>
        <taxon>Actinomycetota</taxon>
        <taxon>Actinomycetes</taxon>
        <taxon>Mycobacteriales</taxon>
        <taxon>Nocardiaceae</taxon>
        <taxon>Rhodococcus</taxon>
    </lineage>
</organism>
<reference evidence="2" key="1">
    <citation type="submission" date="2018-02" db="EMBL/GenBank/DDBJ databases">
        <title>Draft genome sequencing of Rhodococcus opacus KU647198.</title>
        <authorList>
            <person name="Zheng B.-X."/>
        </authorList>
    </citation>
    <scope>NUCLEOTIDE SEQUENCE [LARGE SCALE GENOMIC DNA]</scope>
    <source>
        <strain evidence="2">04-OD7</strain>
    </source>
</reference>